<dbReference type="EMBL" id="AP025226">
    <property type="protein sequence ID" value="BDB97042.1"/>
    <property type="molecule type" value="Genomic_DNA"/>
</dbReference>
<organism evidence="1 2">
    <name type="scientific">Saccharolobus caldissimus</name>
    <dbReference type="NCBI Taxonomy" id="1702097"/>
    <lineage>
        <taxon>Archaea</taxon>
        <taxon>Thermoproteota</taxon>
        <taxon>Thermoprotei</taxon>
        <taxon>Sulfolobales</taxon>
        <taxon>Sulfolobaceae</taxon>
        <taxon>Saccharolobus</taxon>
    </lineage>
</organism>
<evidence type="ECO:0008006" key="3">
    <source>
        <dbReference type="Google" id="ProtNLM"/>
    </source>
</evidence>
<evidence type="ECO:0000313" key="2">
    <source>
        <dbReference type="Proteomes" id="UP001319921"/>
    </source>
</evidence>
<dbReference type="PANTHER" id="PTHR37477">
    <property type="entry name" value="COBALT-PRECORRIN-5A HYDROLASE"/>
    <property type="match status" value="1"/>
</dbReference>
<accession>A0AAQ4CML1</accession>
<evidence type="ECO:0000313" key="1">
    <source>
        <dbReference type="EMBL" id="BDB97042.1"/>
    </source>
</evidence>
<sequence>MLVEGTNHALVKEVKNLFNELGYIVVNNEPEIIISINSISRTIKKFLRKYYNRVIINIVEDGSAVIPITKEHLGGAFIASIIADALGSNLILTSPTGVRGLYSVEEFSWLNGLNIHNKDPKIIKHLNNKLLKDKNINIYFEQYNENYTLYEGYSVVDNENSADIIITNDEKIITYNNKKNKLILTPAGISIGLNYLESTPLEVLVYAIKMTLKSLYILNNRVDYLIVPKNTSKDEKIYALSRFYSSKIIYVKMNYENNQFCNNLLESIGAKILLKEVKRAFGILTCLGIKNKQ</sequence>
<reference evidence="1 2" key="1">
    <citation type="journal article" date="2022" name="Microbiol. Resour. Announc.">
        <title>Complete Genome Sequence of the Hyperthermophilic and Acidophilic Archaeon Saccharolobus caldissimus Strain HS-3T.</title>
        <authorList>
            <person name="Sakai H.D."/>
            <person name="Kurosawa N."/>
        </authorList>
    </citation>
    <scope>NUCLEOTIDE SEQUENCE [LARGE SCALE GENOMIC DNA]</scope>
    <source>
        <strain evidence="1 2">JCM32116</strain>
    </source>
</reference>
<dbReference type="PANTHER" id="PTHR37477:SF1">
    <property type="entry name" value="COBALT-PRECORRIN-5A HYDROLASE"/>
    <property type="match status" value="1"/>
</dbReference>
<gene>
    <name evidence="1" type="ORF">SACC_00590</name>
</gene>
<dbReference type="AlphaFoldDB" id="A0AAQ4CML1"/>
<dbReference type="Proteomes" id="UP001319921">
    <property type="component" value="Chromosome"/>
</dbReference>
<proteinExistence type="predicted"/>
<protein>
    <recommendedName>
        <fullName evidence="3">Cobalamin (Vitamin B12) biosynthesis CbiG protein</fullName>
    </recommendedName>
</protein>
<dbReference type="InterPro" id="IPR038029">
    <property type="entry name" value="GbiG_N_sf"/>
</dbReference>
<dbReference type="KEGG" id="scas:SACC_00590"/>
<name>A0AAQ4CML1_9CREN</name>
<dbReference type="InterPro" id="IPR052553">
    <property type="entry name" value="CbiG_hydrolase"/>
</dbReference>
<keyword evidence="2" id="KW-1185">Reference proteome</keyword>
<dbReference type="SUPFAM" id="SSF159672">
    <property type="entry name" value="CbiG N-terminal domain-like"/>
    <property type="match status" value="1"/>
</dbReference>